<gene>
    <name evidence="3" type="ORF">A3A93_01485</name>
</gene>
<dbReference type="Gene3D" id="3.40.630.30">
    <property type="match status" value="1"/>
</dbReference>
<evidence type="ECO:0000313" key="4">
    <source>
        <dbReference type="Proteomes" id="UP000177141"/>
    </source>
</evidence>
<reference evidence="3 4" key="1">
    <citation type="journal article" date="2016" name="Nat. Commun.">
        <title>Thousands of microbial genomes shed light on interconnected biogeochemical processes in an aquifer system.</title>
        <authorList>
            <person name="Anantharaman K."/>
            <person name="Brown C.T."/>
            <person name="Hug L.A."/>
            <person name="Sharon I."/>
            <person name="Castelle C.J."/>
            <person name="Probst A.J."/>
            <person name="Thomas B.C."/>
            <person name="Singh A."/>
            <person name="Wilkins M.J."/>
            <person name="Karaoz U."/>
            <person name="Brodie E.L."/>
            <person name="Williams K.H."/>
            <person name="Hubbard S.S."/>
            <person name="Banfield J.F."/>
        </authorList>
    </citation>
    <scope>NUCLEOTIDE SEQUENCE [LARGE SCALE GENOMIC DNA]</scope>
</reference>
<sequence>MNTRIEPFHSDLQKQVKDFVLDVWKEFGLFYMPEYDSDLDNPEKFYIKTGGMFYVLKEEDKIIGTIGIINKRDHIAEFKRFYINKNYRGKGCGTMLFNKAIDYCLKNDFKKVKFATGKAFKQGHKFYKNKGFKVVKENDEDYYMEKFL</sequence>
<dbReference type="EMBL" id="MGAL01000017">
    <property type="protein sequence ID" value="OGK48294.1"/>
    <property type="molecule type" value="Genomic_DNA"/>
</dbReference>
<dbReference type="InterPro" id="IPR016181">
    <property type="entry name" value="Acyl_CoA_acyltransferase"/>
</dbReference>
<proteinExistence type="predicted"/>
<evidence type="ECO:0000259" key="2">
    <source>
        <dbReference type="PROSITE" id="PS51186"/>
    </source>
</evidence>
<dbReference type="PANTHER" id="PTHR13947:SF37">
    <property type="entry name" value="LD18367P"/>
    <property type="match status" value="1"/>
</dbReference>
<name>A0A1F7IY65_9BACT</name>
<accession>A0A1F7IY65</accession>
<dbReference type="CDD" id="cd04301">
    <property type="entry name" value="NAT_SF"/>
    <property type="match status" value="1"/>
</dbReference>
<dbReference type="AlphaFoldDB" id="A0A1F7IY65"/>
<dbReference type="STRING" id="1802061.A3A93_01485"/>
<dbReference type="PANTHER" id="PTHR13947">
    <property type="entry name" value="GNAT FAMILY N-ACETYLTRANSFERASE"/>
    <property type="match status" value="1"/>
</dbReference>
<dbReference type="PROSITE" id="PS51186">
    <property type="entry name" value="GNAT"/>
    <property type="match status" value="1"/>
</dbReference>
<dbReference type="Pfam" id="PF00583">
    <property type="entry name" value="Acetyltransf_1"/>
    <property type="match status" value="1"/>
</dbReference>
<comment type="caution">
    <text evidence="3">The sequence shown here is derived from an EMBL/GenBank/DDBJ whole genome shotgun (WGS) entry which is preliminary data.</text>
</comment>
<dbReference type="InterPro" id="IPR050769">
    <property type="entry name" value="NAT_camello-type"/>
</dbReference>
<evidence type="ECO:0000256" key="1">
    <source>
        <dbReference type="ARBA" id="ARBA00022679"/>
    </source>
</evidence>
<keyword evidence="1" id="KW-0808">Transferase</keyword>
<dbReference type="InterPro" id="IPR000182">
    <property type="entry name" value="GNAT_dom"/>
</dbReference>
<dbReference type="Proteomes" id="UP000177141">
    <property type="component" value="Unassembled WGS sequence"/>
</dbReference>
<dbReference type="SUPFAM" id="SSF55729">
    <property type="entry name" value="Acyl-CoA N-acyltransferases (Nat)"/>
    <property type="match status" value="1"/>
</dbReference>
<protein>
    <recommendedName>
        <fullName evidence="2">N-acetyltransferase domain-containing protein</fullName>
    </recommendedName>
</protein>
<evidence type="ECO:0000313" key="3">
    <source>
        <dbReference type="EMBL" id="OGK48294.1"/>
    </source>
</evidence>
<organism evidence="3 4">
    <name type="scientific">Candidatus Roizmanbacteria bacterium RIFCSPLOWO2_01_FULL_38_12</name>
    <dbReference type="NCBI Taxonomy" id="1802061"/>
    <lineage>
        <taxon>Bacteria</taxon>
        <taxon>Candidatus Roizmaniibacteriota</taxon>
    </lineage>
</organism>
<feature type="domain" description="N-acetyltransferase" evidence="2">
    <location>
        <begin position="3"/>
        <end position="148"/>
    </location>
</feature>
<dbReference type="GO" id="GO:0008080">
    <property type="term" value="F:N-acetyltransferase activity"/>
    <property type="evidence" value="ECO:0007669"/>
    <property type="project" value="InterPro"/>
</dbReference>